<keyword evidence="3" id="KW-1185">Reference proteome</keyword>
<dbReference type="InterPro" id="IPR008912">
    <property type="entry name" value="Uncharacterised_CoxE"/>
</dbReference>
<proteinExistence type="predicted"/>
<dbReference type="Gene3D" id="3.40.50.410">
    <property type="entry name" value="von Willebrand factor, type A domain"/>
    <property type="match status" value="1"/>
</dbReference>
<dbReference type="PIRSF" id="PIRSF010256">
    <property type="entry name" value="CoxE_vWa"/>
    <property type="match status" value="1"/>
</dbReference>
<name>A0A917Q7P7_9HYPH</name>
<dbReference type="InterPro" id="IPR011195">
    <property type="entry name" value="UCP010256"/>
</dbReference>
<accession>A0A917Q7P7</accession>
<dbReference type="SUPFAM" id="SSF53300">
    <property type="entry name" value="vWA-like"/>
    <property type="match status" value="1"/>
</dbReference>
<protein>
    <submittedName>
        <fullName evidence="2">VWA domain-containing protein</fullName>
    </submittedName>
</protein>
<dbReference type="PANTHER" id="PTHR39338">
    <property type="entry name" value="BLL5662 PROTEIN-RELATED"/>
    <property type="match status" value="1"/>
</dbReference>
<gene>
    <name evidence="2" type="ORF">GCM10011322_20250</name>
</gene>
<dbReference type="Proteomes" id="UP000600449">
    <property type="component" value="Unassembled WGS sequence"/>
</dbReference>
<dbReference type="Pfam" id="PF05762">
    <property type="entry name" value="VWA_CoxE"/>
    <property type="match status" value="1"/>
</dbReference>
<comment type="caution">
    <text evidence="2">The sequence shown here is derived from an EMBL/GenBank/DDBJ whole genome shotgun (WGS) entry which is preliminary data.</text>
</comment>
<feature type="compositionally biased region" description="Basic and acidic residues" evidence="1">
    <location>
        <begin position="121"/>
        <end position="137"/>
    </location>
</feature>
<dbReference type="PANTHER" id="PTHR39338:SF6">
    <property type="entry name" value="BLL5662 PROTEIN"/>
    <property type="match status" value="1"/>
</dbReference>
<reference evidence="2 3" key="1">
    <citation type="journal article" date="2014" name="Int. J. Syst. Evol. Microbiol.">
        <title>Complete genome sequence of Corynebacterium casei LMG S-19264T (=DSM 44701T), isolated from a smear-ripened cheese.</title>
        <authorList>
            <consortium name="US DOE Joint Genome Institute (JGI-PGF)"/>
            <person name="Walter F."/>
            <person name="Albersmeier A."/>
            <person name="Kalinowski J."/>
            <person name="Ruckert C."/>
        </authorList>
    </citation>
    <scope>NUCLEOTIDE SEQUENCE [LARGE SCALE GENOMIC DNA]</scope>
    <source>
        <strain evidence="2 3">CGMCC 1.9161</strain>
    </source>
</reference>
<dbReference type="EMBL" id="BMMF01000005">
    <property type="protein sequence ID" value="GGK33540.1"/>
    <property type="molecule type" value="Genomic_DNA"/>
</dbReference>
<dbReference type="CDD" id="cd00198">
    <property type="entry name" value="vWFA"/>
    <property type="match status" value="1"/>
</dbReference>
<organism evidence="2 3">
    <name type="scientific">Salinarimonas ramus</name>
    <dbReference type="NCBI Taxonomy" id="690164"/>
    <lineage>
        <taxon>Bacteria</taxon>
        <taxon>Pseudomonadati</taxon>
        <taxon>Pseudomonadota</taxon>
        <taxon>Alphaproteobacteria</taxon>
        <taxon>Hyphomicrobiales</taxon>
        <taxon>Salinarimonadaceae</taxon>
        <taxon>Salinarimonas</taxon>
    </lineage>
</organism>
<dbReference type="AlphaFoldDB" id="A0A917Q7P7"/>
<dbReference type="InterPro" id="IPR036465">
    <property type="entry name" value="vWFA_dom_sf"/>
</dbReference>
<evidence type="ECO:0000313" key="2">
    <source>
        <dbReference type="EMBL" id="GGK33540.1"/>
    </source>
</evidence>
<sequence>MRPAPAAMPEIDVPAAIRGRLAGFVRSLRMNGFPVGLAESRDALAILAEADLARPAALMPSLRTLFASRPSDWERFPEIYAAYWRARRTGMRVTTSGASRTGGLDIRSWPGPQAKPAIEGVPDRVTRTDEAEDHAAESGDEAGSRRAGGSRVESLAHTDFRHLTDPAEIEAAHALAERLARRMRTRLVRRERIARRGRRIDLRRTLARAVEHGGEPIDLVRRRPRAKPLKLVILLDASGSMSVYSATFVRFMHGVLAGFARADAFVFHTRLIQVSQALRERDPVRAAERFALLAQGFGGGTRIGAALETFNRAYASRTLTSRTAVMIVSDGYDTGEPEVLAREMARLRRRARRVIWLNPMLGWRDYAPAARGMRAALPHVDLFAPAHDLASLAALEPELARL</sequence>
<evidence type="ECO:0000313" key="3">
    <source>
        <dbReference type="Proteomes" id="UP000600449"/>
    </source>
</evidence>
<feature type="region of interest" description="Disordered" evidence="1">
    <location>
        <begin position="95"/>
        <end position="151"/>
    </location>
</feature>
<evidence type="ECO:0000256" key="1">
    <source>
        <dbReference type="SAM" id="MobiDB-lite"/>
    </source>
</evidence>